<dbReference type="SUPFAM" id="SSF82171">
    <property type="entry name" value="DPP6 N-terminal domain-like"/>
    <property type="match status" value="1"/>
</dbReference>
<proteinExistence type="predicted"/>
<evidence type="ECO:0000256" key="2">
    <source>
        <dbReference type="SAM" id="Phobius"/>
    </source>
</evidence>
<accession>A0A918ZKU0</accession>
<dbReference type="Proteomes" id="UP000608024">
    <property type="component" value="Unassembled WGS sequence"/>
</dbReference>
<feature type="region of interest" description="Disordered" evidence="1">
    <location>
        <begin position="281"/>
        <end position="304"/>
    </location>
</feature>
<keyword evidence="2" id="KW-1133">Transmembrane helix</keyword>
<dbReference type="EMBL" id="BNBT01000029">
    <property type="protein sequence ID" value="GHE55113.1"/>
    <property type="molecule type" value="Genomic_DNA"/>
</dbReference>
<feature type="region of interest" description="Disordered" evidence="1">
    <location>
        <begin position="204"/>
        <end position="225"/>
    </location>
</feature>
<dbReference type="Gene3D" id="2.130.10.10">
    <property type="entry name" value="YVTN repeat-like/Quinoprotein amine dehydrogenase"/>
    <property type="match status" value="1"/>
</dbReference>
<dbReference type="AlphaFoldDB" id="A0A918ZKU0"/>
<name>A0A918ZKU0_9ACTN</name>
<reference evidence="3" key="1">
    <citation type="journal article" date="2014" name="Int. J. Syst. Evol. Microbiol.">
        <title>Complete genome sequence of Corynebacterium casei LMG S-19264T (=DSM 44701T), isolated from a smear-ripened cheese.</title>
        <authorList>
            <consortium name="US DOE Joint Genome Institute (JGI-PGF)"/>
            <person name="Walter F."/>
            <person name="Albersmeier A."/>
            <person name="Kalinowski J."/>
            <person name="Ruckert C."/>
        </authorList>
    </citation>
    <scope>NUCLEOTIDE SEQUENCE</scope>
    <source>
        <strain evidence="3">JCM 4784</strain>
    </source>
</reference>
<sequence>MNVDQLVRRTLQEQAAEHVRAPGDLADRVLRTRRHRRTARGLAGGAVAVAAVVATAVTVTVSDPRGVQATPASETRTADVEAHPDQSPPRELIAAGNAAVSGFYTGRTVKEDDGDELFLRRYHLLDQKTGGYAPADEKWAWVDVAPGLRTAAVLEGELPASRIGLLDLMTGRVTRWITVERPVAAVTWSPDGRRLVATAYSRNPDRLIDRPDDHPANGPRQHSSRTGFYVIDAATGDVGPFRALPRSEPDTWGAPLGVSRTDLVWGRDGTVLYAEKSDGTRDWYTPDGEKTRTPAGERYAGASRAGLSPDGAYAAADGDVNGSPVVDARTGKKVATVPGMQPLAWADGKRLIALGCDPKKCGGRNEFRTQLLLVTVGSGKAVPLSGFRKGAEGGAGRWVPMVTGR</sequence>
<dbReference type="InterPro" id="IPR015943">
    <property type="entry name" value="WD40/YVTN_repeat-like_dom_sf"/>
</dbReference>
<evidence type="ECO:0008006" key="5">
    <source>
        <dbReference type="Google" id="ProtNLM"/>
    </source>
</evidence>
<feature type="transmembrane region" description="Helical" evidence="2">
    <location>
        <begin position="41"/>
        <end position="61"/>
    </location>
</feature>
<evidence type="ECO:0000313" key="4">
    <source>
        <dbReference type="Proteomes" id="UP000608024"/>
    </source>
</evidence>
<keyword evidence="2" id="KW-0812">Transmembrane</keyword>
<comment type="caution">
    <text evidence="3">The sequence shown here is derived from an EMBL/GenBank/DDBJ whole genome shotgun (WGS) entry which is preliminary data.</text>
</comment>
<reference evidence="3" key="2">
    <citation type="submission" date="2020-09" db="EMBL/GenBank/DDBJ databases">
        <authorList>
            <person name="Sun Q."/>
            <person name="Ohkuma M."/>
        </authorList>
    </citation>
    <scope>NUCLEOTIDE SEQUENCE</scope>
    <source>
        <strain evidence="3">JCM 4784</strain>
    </source>
</reference>
<dbReference type="RefSeq" id="WP_190136019.1">
    <property type="nucleotide sequence ID" value="NZ_BNBT01000029.1"/>
</dbReference>
<feature type="region of interest" description="Disordered" evidence="1">
    <location>
        <begin position="65"/>
        <end position="89"/>
    </location>
</feature>
<organism evidence="3 4">
    <name type="scientific">Streptomyces longispororuber</name>
    <dbReference type="NCBI Taxonomy" id="68230"/>
    <lineage>
        <taxon>Bacteria</taxon>
        <taxon>Bacillati</taxon>
        <taxon>Actinomycetota</taxon>
        <taxon>Actinomycetes</taxon>
        <taxon>Kitasatosporales</taxon>
        <taxon>Streptomycetaceae</taxon>
        <taxon>Streptomyces</taxon>
    </lineage>
</organism>
<gene>
    <name evidence="3" type="ORF">GCM10018785_25640</name>
</gene>
<evidence type="ECO:0000313" key="3">
    <source>
        <dbReference type="EMBL" id="GHE55113.1"/>
    </source>
</evidence>
<keyword evidence="2" id="KW-0472">Membrane</keyword>
<feature type="compositionally biased region" description="Basic and acidic residues" evidence="1">
    <location>
        <begin position="204"/>
        <end position="215"/>
    </location>
</feature>
<evidence type="ECO:0000256" key="1">
    <source>
        <dbReference type="SAM" id="MobiDB-lite"/>
    </source>
</evidence>
<protein>
    <recommendedName>
        <fullName evidence="5">WD40 repeat domain-containing protein</fullName>
    </recommendedName>
</protein>
<keyword evidence="4" id="KW-1185">Reference proteome</keyword>